<name>Q7SEB6_NEUCR</name>
<dbReference type="HOGENOM" id="CLU_024751_0_0_1"/>
<dbReference type="RefSeq" id="XP_964361.1">
    <property type="nucleotide sequence ID" value="XM_959268.2"/>
</dbReference>
<dbReference type="Gene3D" id="3.20.20.190">
    <property type="entry name" value="Phosphatidylinositol (PI) phosphodiesterase"/>
    <property type="match status" value="1"/>
</dbReference>
<dbReference type="OrthoDB" id="1046782at2759"/>
<keyword evidence="3" id="KW-1185">Reference proteome</keyword>
<dbReference type="SUPFAM" id="SSF51695">
    <property type="entry name" value="PLC-like phosphodiesterases"/>
    <property type="match status" value="1"/>
</dbReference>
<dbReference type="GeneID" id="3880504"/>
<proteinExistence type="predicted"/>
<evidence type="ECO:0008006" key="4">
    <source>
        <dbReference type="Google" id="ProtNLM"/>
    </source>
</evidence>
<dbReference type="EMBL" id="CM002236">
    <property type="protein sequence ID" value="EAA35125.1"/>
    <property type="molecule type" value="Genomic_DNA"/>
</dbReference>
<reference evidence="2 3" key="1">
    <citation type="journal article" date="2003" name="Nature">
        <title>The genome sequence of the filamentous fungus Neurospora crassa.</title>
        <authorList>
            <person name="Galagan J.E."/>
            <person name="Calvo S.E."/>
            <person name="Borkovich K.A."/>
            <person name="Selker E.U."/>
            <person name="Read N.D."/>
            <person name="Jaffe D."/>
            <person name="FitzHugh W."/>
            <person name="Ma L.J."/>
            <person name="Smirnov S."/>
            <person name="Purcell S."/>
            <person name="Rehman B."/>
            <person name="Elkins T."/>
            <person name="Engels R."/>
            <person name="Wang S."/>
            <person name="Nielsen C.B."/>
            <person name="Butler J."/>
            <person name="Endrizzi M."/>
            <person name="Qui D."/>
            <person name="Ianakiev P."/>
            <person name="Bell-Pedersen D."/>
            <person name="Nelson M.A."/>
            <person name="Werner-Washburne M."/>
            <person name="Selitrennikoff C.P."/>
            <person name="Kinsey J.A."/>
            <person name="Braun E.L."/>
            <person name="Zelter A."/>
            <person name="Schulte U."/>
            <person name="Kothe G.O."/>
            <person name="Jedd G."/>
            <person name="Mewes W."/>
            <person name="Staben C."/>
            <person name="Marcotte E."/>
            <person name="Greenberg D."/>
            <person name="Roy A."/>
            <person name="Foley K."/>
            <person name="Naylor J."/>
            <person name="Stange-Thomann N."/>
            <person name="Barrett R."/>
            <person name="Gnerre S."/>
            <person name="Kamal M."/>
            <person name="Kamvysselis M."/>
            <person name="Mauceli E."/>
            <person name="Bielke C."/>
            <person name="Rudd S."/>
            <person name="Frishman D."/>
            <person name="Krystofova S."/>
            <person name="Rasmussen C."/>
            <person name="Metzenberg R.L."/>
            <person name="Perkins D.D."/>
            <person name="Kroken S."/>
            <person name="Cogoni C."/>
            <person name="Macino G."/>
            <person name="Catcheside D."/>
            <person name="Li W."/>
            <person name="Pratt R.J."/>
            <person name="Osmani S.A."/>
            <person name="DeSouza C.P."/>
            <person name="Glass L."/>
            <person name="Orbach M.J."/>
            <person name="Berglund J.A."/>
            <person name="Voelker R."/>
            <person name="Yarden O."/>
            <person name="Plamann M."/>
            <person name="Seiler S."/>
            <person name="Dunlap J."/>
            <person name="Radford A."/>
            <person name="Aramayo R."/>
            <person name="Natvig D.O."/>
            <person name="Alex L.A."/>
            <person name="Mannhaupt G."/>
            <person name="Ebbole D.J."/>
            <person name="Freitag M."/>
            <person name="Paulsen I."/>
            <person name="Sachs M.S."/>
            <person name="Lander E.S."/>
            <person name="Nusbaum C."/>
            <person name="Birren B."/>
        </authorList>
    </citation>
    <scope>NUCLEOTIDE SEQUENCE [LARGE SCALE GENOMIC DNA]</scope>
    <source>
        <strain evidence="3">ATCC 24698 / 74-OR23-1A / CBS 708.71 / DSM 1257 / FGSC 987</strain>
    </source>
</reference>
<dbReference type="InParanoid" id="Q7SEB6"/>
<dbReference type="PANTHER" id="PTHR13593">
    <property type="match status" value="1"/>
</dbReference>
<dbReference type="PANTHER" id="PTHR13593:SF146">
    <property type="entry name" value="PLC-LIKE PHOSPHODIESTERASE"/>
    <property type="match status" value="1"/>
</dbReference>
<accession>Q7SEB6</accession>
<dbReference type="AlphaFoldDB" id="Q7SEB6"/>
<gene>
    <name evidence="2" type="ORF">NCU00818</name>
</gene>
<feature type="compositionally biased region" description="Low complexity" evidence="1">
    <location>
        <begin position="97"/>
        <end position="121"/>
    </location>
</feature>
<protein>
    <recommendedName>
        <fullName evidence="4">PLC-like phosphodiesterase</fullName>
    </recommendedName>
</protein>
<dbReference type="Proteomes" id="UP000001805">
    <property type="component" value="Chromosome 1, Linkage Group I"/>
</dbReference>
<sequence length="584" mass="63714">MILKTLFKKDRRPFSFASKSTSTPSSTPTSTSASASASPSTSSSSASPSLFRRMSIKIQEKLPSKGVQVSAYISPTVASWGTCSITLTVPGETVVFQSSSPPTSSSSSAASSQQQQQQQQFFSRAIEVEARNIPSLFDKKGRFSFRVELALGQDSNNNKLITEQWIDVNAITGFATGGTMDSIASTPSIFSWVDPEGTTTPNRRRREVVVTYGFYESGPAGQDILPKRHQCYITVSSAGSRWMEDMIPPGSWQANRRFRRLVLPSAHDAGMNSMASSSKLLSKLGGAVVGTLVHDNRIMTEIADTLSGPAIALIAPNIIFSLAMTQKDSLDAMLRIGARYFEFRPAYCHAAVRSAMQRGKDGLPDKLYFQHGAIPGMGYDVFLADVVAFLLAHQEEIVVVQLRWDGVPNECARPSDQDKRECLDQALKMAGDRIVAGNENDLRHATIAQLRRDKKRLIMMESVDSLSTYTDEGNATMDGQSIVDAFPKVLTEDNWRGKAFINIQCQATATNIPKAVAYSVLDAGTTSSCILATKATCDSKTLPWCRDNVLRTCGYDTLVVMMNDFIDGATADVAFQLSKQRLMA</sequence>
<dbReference type="GO" id="GO:0006629">
    <property type="term" value="P:lipid metabolic process"/>
    <property type="evidence" value="ECO:0007669"/>
    <property type="project" value="InterPro"/>
</dbReference>
<evidence type="ECO:0000256" key="1">
    <source>
        <dbReference type="SAM" id="MobiDB-lite"/>
    </source>
</evidence>
<dbReference type="InterPro" id="IPR017946">
    <property type="entry name" value="PLC-like_Pdiesterase_TIM-brl"/>
</dbReference>
<dbReference type="InterPro" id="IPR051057">
    <property type="entry name" value="PI-PLC_domain"/>
</dbReference>
<organism evidence="2 3">
    <name type="scientific">Neurospora crassa (strain ATCC 24698 / 74-OR23-1A / CBS 708.71 / DSM 1257 / FGSC 987)</name>
    <dbReference type="NCBI Taxonomy" id="367110"/>
    <lineage>
        <taxon>Eukaryota</taxon>
        <taxon>Fungi</taxon>
        <taxon>Dikarya</taxon>
        <taxon>Ascomycota</taxon>
        <taxon>Pezizomycotina</taxon>
        <taxon>Sordariomycetes</taxon>
        <taxon>Sordariomycetidae</taxon>
        <taxon>Sordariales</taxon>
        <taxon>Sordariaceae</taxon>
        <taxon>Neurospora</taxon>
    </lineage>
</organism>
<dbReference type="GO" id="GO:0008081">
    <property type="term" value="F:phosphoric diester hydrolase activity"/>
    <property type="evidence" value="ECO:0000318"/>
    <property type="project" value="GO_Central"/>
</dbReference>
<dbReference type="KEGG" id="ncr:NCU00818"/>
<dbReference type="VEuPathDB" id="FungiDB:NCU00818"/>
<evidence type="ECO:0000313" key="3">
    <source>
        <dbReference type="Proteomes" id="UP000001805"/>
    </source>
</evidence>
<evidence type="ECO:0000313" key="2">
    <source>
        <dbReference type="EMBL" id="EAA35125.1"/>
    </source>
</evidence>
<feature type="region of interest" description="Disordered" evidence="1">
    <location>
        <begin position="96"/>
        <end position="121"/>
    </location>
</feature>
<dbReference type="CDD" id="cd08620">
    <property type="entry name" value="PI-PLCXDc_like_1"/>
    <property type="match status" value="1"/>
</dbReference>
<dbReference type="PaxDb" id="5141-EFNCRP00000000743"/>
<feature type="region of interest" description="Disordered" evidence="1">
    <location>
        <begin position="15"/>
        <end position="47"/>
    </location>
</feature>